<feature type="non-terminal residue" evidence="5">
    <location>
        <position position="611"/>
    </location>
</feature>
<organism evidence="5 6">
    <name type="scientific">Taxus chinensis</name>
    <name type="common">Chinese yew</name>
    <name type="synonym">Taxus wallichiana var. chinensis</name>
    <dbReference type="NCBI Taxonomy" id="29808"/>
    <lineage>
        <taxon>Eukaryota</taxon>
        <taxon>Viridiplantae</taxon>
        <taxon>Streptophyta</taxon>
        <taxon>Embryophyta</taxon>
        <taxon>Tracheophyta</taxon>
        <taxon>Spermatophyta</taxon>
        <taxon>Pinopsida</taxon>
        <taxon>Pinidae</taxon>
        <taxon>Conifers II</taxon>
        <taxon>Cupressales</taxon>
        <taxon>Taxaceae</taxon>
        <taxon>Taxus</taxon>
    </lineage>
</organism>
<dbReference type="GO" id="GO:0000445">
    <property type="term" value="C:THO complex part of transcription export complex"/>
    <property type="evidence" value="ECO:0007669"/>
    <property type="project" value="TreeGrafter"/>
</dbReference>
<keyword evidence="6" id="KW-1185">Reference proteome</keyword>
<proteinExistence type="inferred from homology"/>
<feature type="compositionally biased region" description="Polar residues" evidence="4">
    <location>
        <begin position="102"/>
        <end position="112"/>
    </location>
</feature>
<gene>
    <name evidence="5" type="ORF">KI387_005936</name>
</gene>
<dbReference type="InterPro" id="IPR019163">
    <property type="entry name" value="THO_Thoc5"/>
</dbReference>
<evidence type="ECO:0000313" key="6">
    <source>
        <dbReference type="Proteomes" id="UP000824469"/>
    </source>
</evidence>
<comment type="similarity">
    <text evidence="2">Belongs to the THOC5 family.</text>
</comment>
<comment type="subcellular location">
    <subcellularLocation>
        <location evidence="1">Nucleus</location>
    </subcellularLocation>
</comment>
<dbReference type="Pfam" id="PF09766">
    <property type="entry name" value="FmiP_Thoc5"/>
    <property type="match status" value="1"/>
</dbReference>
<evidence type="ECO:0000313" key="5">
    <source>
        <dbReference type="EMBL" id="KAH9325758.1"/>
    </source>
</evidence>
<dbReference type="GO" id="GO:0006406">
    <property type="term" value="P:mRNA export from nucleus"/>
    <property type="evidence" value="ECO:0007669"/>
    <property type="project" value="TreeGrafter"/>
</dbReference>
<dbReference type="PANTHER" id="PTHR13375:SF3">
    <property type="entry name" value="THO COMPLEX SUBUNIT 5 HOMOLOG"/>
    <property type="match status" value="1"/>
</dbReference>
<comment type="caution">
    <text evidence="5">The sequence shown here is derived from an EMBL/GenBank/DDBJ whole genome shotgun (WGS) entry which is preliminary data.</text>
</comment>
<evidence type="ECO:0000256" key="2">
    <source>
        <dbReference type="ARBA" id="ARBA00008044"/>
    </source>
</evidence>
<evidence type="ECO:0000256" key="4">
    <source>
        <dbReference type="SAM" id="MobiDB-lite"/>
    </source>
</evidence>
<feature type="non-terminal residue" evidence="5">
    <location>
        <position position="1"/>
    </location>
</feature>
<evidence type="ECO:0000256" key="3">
    <source>
        <dbReference type="ARBA" id="ARBA00023242"/>
    </source>
</evidence>
<dbReference type="Proteomes" id="UP000824469">
    <property type="component" value="Unassembled WGS sequence"/>
</dbReference>
<name>A0AA38LI57_TAXCH</name>
<dbReference type="AlphaFoldDB" id="A0AA38LI57"/>
<protein>
    <recommendedName>
        <fullName evidence="7">THO complex subunit 5</fullName>
    </recommendedName>
</protein>
<sequence length="611" mass="68356">RKELCKQQEELEQRKTILQDTIANRKKFISSLPSHLKALKKASLPVQQQLGILHTKRMKQHHLAELLPAPLYILYSQLLAQRESLEDSIDLEIAGSTKDAQSFARQQANKDSGASAGLEVGKLDDDAPEEEDDSQRRRKRPKKLQSKENADATGIFQVHPLSVILHIYDDETTCGAKPRKLVTLRFEYLVKLHVVCVGIEGFQGGNENNFLINLFPDDTGVELPHQAAKLSASINFSFDERRAQRPFKWVQHLAGIDFLPEAPPLLGDNMLRSRDSAGGGSTLAGLALYRQQHRVQTILHRIRDRKKSQLALKEQLDSLAKLKMPPLTFKDVAWATHSFKCTLHSWSVVEVRDTRILANSSGGEEPGTDLSLSLDGGGTSLKGEFESTREDGELPPGTHTSVVNGMNSYGVKAPLMKESPFDNSSRLTLISKSAVPSKGKSELRRGFIYGSSKCGDTLGEELGEDLALVLETENDEVESAQTELDVDSASDVRSGNKAGKPWEDFAAREFCLIYRRENALRQKPVDLEAKVKISMEYPLRPPLFTLRLLLDNVNPPLLDTRLGVLDVSDASAIETYGFEWYNEIRTMEYEVNLQILKTLPEDEDNQILRHQ</sequence>
<evidence type="ECO:0000256" key="1">
    <source>
        <dbReference type="ARBA" id="ARBA00004123"/>
    </source>
</evidence>
<reference evidence="5 6" key="1">
    <citation type="journal article" date="2021" name="Nat. Plants">
        <title>The Taxus genome provides insights into paclitaxel biosynthesis.</title>
        <authorList>
            <person name="Xiong X."/>
            <person name="Gou J."/>
            <person name="Liao Q."/>
            <person name="Li Y."/>
            <person name="Zhou Q."/>
            <person name="Bi G."/>
            <person name="Li C."/>
            <person name="Du R."/>
            <person name="Wang X."/>
            <person name="Sun T."/>
            <person name="Guo L."/>
            <person name="Liang H."/>
            <person name="Lu P."/>
            <person name="Wu Y."/>
            <person name="Zhang Z."/>
            <person name="Ro D.K."/>
            <person name="Shang Y."/>
            <person name="Huang S."/>
            <person name="Yan J."/>
        </authorList>
    </citation>
    <scope>NUCLEOTIDE SEQUENCE [LARGE SCALE GENOMIC DNA]</scope>
    <source>
        <strain evidence="5">Ta-2019</strain>
    </source>
</reference>
<dbReference type="PANTHER" id="PTHR13375">
    <property type="entry name" value="FMS INTERACTING PROTEIN"/>
    <property type="match status" value="1"/>
</dbReference>
<dbReference type="OMA" id="KDMECTP"/>
<dbReference type="EMBL" id="JAHRHJ020000002">
    <property type="protein sequence ID" value="KAH9325758.1"/>
    <property type="molecule type" value="Genomic_DNA"/>
</dbReference>
<feature type="region of interest" description="Disordered" evidence="4">
    <location>
        <begin position="102"/>
        <end position="149"/>
    </location>
</feature>
<dbReference type="GO" id="GO:0003729">
    <property type="term" value="F:mRNA binding"/>
    <property type="evidence" value="ECO:0007669"/>
    <property type="project" value="TreeGrafter"/>
</dbReference>
<evidence type="ECO:0008006" key="7">
    <source>
        <dbReference type="Google" id="ProtNLM"/>
    </source>
</evidence>
<keyword evidence="3" id="KW-0539">Nucleus</keyword>
<accession>A0AA38LI57</accession>